<dbReference type="RefSeq" id="WP_210157009.1">
    <property type="nucleotide sequence ID" value="NZ_JAFCNB010000009.1"/>
</dbReference>
<dbReference type="Gene3D" id="3.40.50.720">
    <property type="entry name" value="NAD(P)-binding Rossmann-like Domain"/>
    <property type="match status" value="2"/>
</dbReference>
<dbReference type="InterPro" id="IPR036220">
    <property type="entry name" value="UDP-Glc/GDP-Man_DH_C_sf"/>
</dbReference>
<dbReference type="Proteomes" id="UP000674234">
    <property type="component" value="Unassembled WGS sequence"/>
</dbReference>
<dbReference type="GO" id="GO:0000271">
    <property type="term" value="P:polysaccharide biosynthetic process"/>
    <property type="evidence" value="ECO:0007669"/>
    <property type="project" value="InterPro"/>
</dbReference>
<dbReference type="InterPro" id="IPR036291">
    <property type="entry name" value="NAD(P)-bd_dom_sf"/>
</dbReference>
<dbReference type="GO" id="GO:0016616">
    <property type="term" value="F:oxidoreductase activity, acting on the CH-OH group of donors, NAD or NADP as acceptor"/>
    <property type="evidence" value="ECO:0007669"/>
    <property type="project" value="InterPro"/>
</dbReference>
<dbReference type="InterPro" id="IPR028359">
    <property type="entry name" value="UDP_ManNAc/GlcNAc_DH"/>
</dbReference>
<dbReference type="SMART" id="SM00984">
    <property type="entry name" value="UDPG_MGDP_dh_C"/>
    <property type="match status" value="1"/>
</dbReference>
<gene>
    <name evidence="6" type="ORF">JOL79_18085</name>
</gene>
<dbReference type="PIRSF" id="PIRSF500136">
    <property type="entry name" value="UDP_ManNAc_DH"/>
    <property type="match status" value="1"/>
</dbReference>
<dbReference type="SUPFAM" id="SSF51735">
    <property type="entry name" value="NAD(P)-binding Rossmann-fold domains"/>
    <property type="match status" value="1"/>
</dbReference>
<dbReference type="Pfam" id="PF03721">
    <property type="entry name" value="UDPG_MGDP_dh_N"/>
    <property type="match status" value="1"/>
</dbReference>
<comment type="caution">
    <text evidence="6">The sequence shown here is derived from an EMBL/GenBank/DDBJ whole genome shotgun (WGS) entry which is preliminary data.</text>
</comment>
<accession>A0A940WIU1</accession>
<feature type="domain" description="UDP-glucose/GDP-mannose dehydrogenase C-terminal" evidence="5">
    <location>
        <begin position="339"/>
        <end position="421"/>
    </location>
</feature>
<keyword evidence="2" id="KW-0560">Oxidoreductase</keyword>
<dbReference type="GO" id="GO:0016628">
    <property type="term" value="F:oxidoreductase activity, acting on the CH-CH group of donors, NAD or NADP as acceptor"/>
    <property type="evidence" value="ECO:0007669"/>
    <property type="project" value="InterPro"/>
</dbReference>
<dbReference type="NCBIfam" id="TIGR03026">
    <property type="entry name" value="NDP-sugDHase"/>
    <property type="match status" value="1"/>
</dbReference>
<dbReference type="InterPro" id="IPR008927">
    <property type="entry name" value="6-PGluconate_DH-like_C_sf"/>
</dbReference>
<dbReference type="InterPro" id="IPR001732">
    <property type="entry name" value="UDP-Glc/GDP-Man_DH_N"/>
</dbReference>
<reference evidence="6" key="1">
    <citation type="submission" date="2021-02" db="EMBL/GenBank/DDBJ databases">
        <title>Draft genome sequence of Microbispora sp. RL4-1S isolated from rice leaves in Thailand.</title>
        <authorList>
            <person name="Muangham S."/>
            <person name="Duangmal K."/>
        </authorList>
    </citation>
    <scope>NUCLEOTIDE SEQUENCE</scope>
    <source>
        <strain evidence="6">RL4-1S</strain>
    </source>
</reference>
<sequence length="427" mass="45414">MAENLAENPAEHLAEGYAAGYAEKLVVVGQGRAGLPLAMRAVEAGFRVVGIDADEWRVKRLNAGEACVEGVTEGELAVAHASGRYGVSADYADAAGFDVCLVTVPVRMRHGAPDLGPLAAAAERLAPLLRRGTTVVLESTTCPGTTEEFLRPLLEDGSGLVAGEDFLLGHSPRRAEPGNPRWRLGNTPKVVSGVGAASLDRIAEVYGRLVREVVRVSSPRVSELTALLEDAFTHVNTALANELSVVAGQVGADPWEVIEAASTRPYGYLPFTPSPGLDVPCLPLDVSYLPWQVRRGGGGASRLVQLADDVNGHMADQVVSRLGLALNRRCRAVRGSRILLLGLSPIEVPKALCRLGARVRAAEPRAGEMLPPAGLEIVEATGPELAKADVVVVLSGDDCFDYERVQRTSRFVFDTRGRCRGPNVERL</sequence>
<protein>
    <submittedName>
        <fullName evidence="6">Nucleotide sugar dehydrogenase</fullName>
    </submittedName>
</protein>
<name>A0A940WIU1_9ACTN</name>
<evidence type="ECO:0000259" key="5">
    <source>
        <dbReference type="SMART" id="SM00984"/>
    </source>
</evidence>
<dbReference type="PANTHER" id="PTHR43491:SF2">
    <property type="entry name" value="UDP-N-ACETYL-D-MANNOSAMINE DEHYDROGENASE"/>
    <property type="match status" value="1"/>
</dbReference>
<dbReference type="GO" id="GO:0051287">
    <property type="term" value="F:NAD binding"/>
    <property type="evidence" value="ECO:0007669"/>
    <property type="project" value="InterPro"/>
</dbReference>
<dbReference type="InterPro" id="IPR017476">
    <property type="entry name" value="UDP-Glc/GDP-Man"/>
</dbReference>
<comment type="similarity">
    <text evidence="1 4">Belongs to the UDP-glucose/GDP-mannose dehydrogenase family.</text>
</comment>
<evidence type="ECO:0000256" key="4">
    <source>
        <dbReference type="PIRNR" id="PIRNR000124"/>
    </source>
</evidence>
<evidence type="ECO:0000256" key="2">
    <source>
        <dbReference type="ARBA" id="ARBA00023002"/>
    </source>
</evidence>
<dbReference type="InterPro" id="IPR014026">
    <property type="entry name" value="UDP-Glc/GDP-Man_DH_dimer"/>
</dbReference>
<keyword evidence="3" id="KW-0520">NAD</keyword>
<evidence type="ECO:0000256" key="3">
    <source>
        <dbReference type="ARBA" id="ARBA00023027"/>
    </source>
</evidence>
<dbReference type="EMBL" id="JAFCNB010000009">
    <property type="protein sequence ID" value="MBP2705728.1"/>
    <property type="molecule type" value="Genomic_DNA"/>
</dbReference>
<dbReference type="PIRSF" id="PIRSF000124">
    <property type="entry name" value="UDPglc_GDPman_dh"/>
    <property type="match status" value="1"/>
</dbReference>
<proteinExistence type="inferred from homology"/>
<dbReference type="AlphaFoldDB" id="A0A940WIU1"/>
<evidence type="ECO:0000313" key="7">
    <source>
        <dbReference type="Proteomes" id="UP000674234"/>
    </source>
</evidence>
<dbReference type="SUPFAM" id="SSF52413">
    <property type="entry name" value="UDP-glucose/GDP-mannose dehydrogenase C-terminal domain"/>
    <property type="match status" value="1"/>
</dbReference>
<evidence type="ECO:0000313" key="6">
    <source>
        <dbReference type="EMBL" id="MBP2705728.1"/>
    </source>
</evidence>
<organism evidence="6 7">
    <name type="scientific">Microbispora oryzae</name>
    <dbReference type="NCBI Taxonomy" id="2806554"/>
    <lineage>
        <taxon>Bacteria</taxon>
        <taxon>Bacillati</taxon>
        <taxon>Actinomycetota</taxon>
        <taxon>Actinomycetes</taxon>
        <taxon>Streptosporangiales</taxon>
        <taxon>Streptosporangiaceae</taxon>
        <taxon>Microbispora</taxon>
    </lineage>
</organism>
<dbReference type="Pfam" id="PF00984">
    <property type="entry name" value="UDPG_MGDP_dh"/>
    <property type="match status" value="1"/>
</dbReference>
<evidence type="ECO:0000256" key="1">
    <source>
        <dbReference type="ARBA" id="ARBA00006601"/>
    </source>
</evidence>
<keyword evidence="7" id="KW-1185">Reference proteome</keyword>
<dbReference type="InterPro" id="IPR014027">
    <property type="entry name" value="UDP-Glc/GDP-Man_DH_C"/>
</dbReference>
<dbReference type="PANTHER" id="PTHR43491">
    <property type="entry name" value="UDP-N-ACETYL-D-MANNOSAMINE DEHYDROGENASE"/>
    <property type="match status" value="1"/>
</dbReference>
<dbReference type="SUPFAM" id="SSF48179">
    <property type="entry name" value="6-phosphogluconate dehydrogenase C-terminal domain-like"/>
    <property type="match status" value="1"/>
</dbReference>